<name>A0A7U9XW74_9MOLU</name>
<reference evidence="7" key="1">
    <citation type="submission" date="2021-01" db="EMBL/GenBank/DDBJ databases">
        <title>Draft genome sequence of Acholeplasmataceae bacterium strain Mahy22.</title>
        <authorList>
            <person name="Watanabe M."/>
            <person name="Kojima H."/>
            <person name="Fukui M."/>
        </authorList>
    </citation>
    <scope>NUCLEOTIDE SEQUENCE</scope>
    <source>
        <strain evidence="7">Mahy22</strain>
    </source>
</reference>
<dbReference type="EMBL" id="AP024412">
    <property type="protein sequence ID" value="BCR36461.1"/>
    <property type="molecule type" value="Genomic_DNA"/>
</dbReference>
<evidence type="ECO:0000313" key="7">
    <source>
        <dbReference type="EMBL" id="BCR36461.1"/>
    </source>
</evidence>
<dbReference type="RefSeq" id="WP_176239926.1">
    <property type="nucleotide sequence ID" value="NZ_AP024412.1"/>
</dbReference>
<evidence type="ECO:0000256" key="2">
    <source>
        <dbReference type="ARBA" id="ARBA00022475"/>
    </source>
</evidence>
<keyword evidence="2" id="KW-1003">Cell membrane</keyword>
<organism evidence="7 8">
    <name type="scientific">Mariniplasma anaerobium</name>
    <dbReference type="NCBI Taxonomy" id="2735436"/>
    <lineage>
        <taxon>Bacteria</taxon>
        <taxon>Bacillati</taxon>
        <taxon>Mycoplasmatota</taxon>
        <taxon>Mollicutes</taxon>
        <taxon>Acholeplasmatales</taxon>
        <taxon>Acholeplasmataceae</taxon>
        <taxon>Mariniplasma</taxon>
    </lineage>
</organism>
<keyword evidence="5" id="KW-0472">Membrane</keyword>
<evidence type="ECO:0000256" key="3">
    <source>
        <dbReference type="ARBA" id="ARBA00022692"/>
    </source>
</evidence>
<dbReference type="PANTHER" id="PTHR36115">
    <property type="entry name" value="PROLINE-RICH ANTIGEN HOMOLOG-RELATED"/>
    <property type="match status" value="1"/>
</dbReference>
<keyword evidence="8" id="KW-1185">Reference proteome</keyword>
<dbReference type="KEGG" id="manr:MPAN_013540"/>
<evidence type="ECO:0000313" key="8">
    <source>
        <dbReference type="Proteomes" id="UP000620133"/>
    </source>
</evidence>
<gene>
    <name evidence="7" type="ORF">MPAN_013540</name>
</gene>
<evidence type="ECO:0000256" key="1">
    <source>
        <dbReference type="ARBA" id="ARBA00004651"/>
    </source>
</evidence>
<dbReference type="AlphaFoldDB" id="A0A7U9XW74"/>
<dbReference type="InterPro" id="IPR051791">
    <property type="entry name" value="Pra-immunoreactive"/>
</dbReference>
<evidence type="ECO:0000256" key="4">
    <source>
        <dbReference type="ARBA" id="ARBA00022989"/>
    </source>
</evidence>
<sequence length="152" mass="17500">MVPSFEKRVRAFAIDTSAVTLSVILALFLGDYYKPLPFIVSGAAFFGFYFLPYILNKSHGQTLGKRVQRIQIVKLDDTNVELWRVFLRDLFKLTLSVGTFGIYLIVAFFVMSDKTSRTVHDYIFKTKVIDLEKPTGKYDGFNKTESMRKRGF</sequence>
<dbReference type="Pfam" id="PF06271">
    <property type="entry name" value="RDD"/>
    <property type="match status" value="1"/>
</dbReference>
<accession>A0A7U9XW74</accession>
<feature type="domain" description="RDD" evidence="6">
    <location>
        <begin position="2"/>
        <end position="123"/>
    </location>
</feature>
<evidence type="ECO:0000256" key="5">
    <source>
        <dbReference type="ARBA" id="ARBA00023136"/>
    </source>
</evidence>
<keyword evidence="3" id="KW-0812">Transmembrane</keyword>
<evidence type="ECO:0000259" key="6">
    <source>
        <dbReference type="Pfam" id="PF06271"/>
    </source>
</evidence>
<dbReference type="PANTHER" id="PTHR36115:SF6">
    <property type="entry name" value="PROLINE-RICH ANTIGEN HOMOLOG"/>
    <property type="match status" value="1"/>
</dbReference>
<comment type="subcellular location">
    <subcellularLocation>
        <location evidence="1">Cell membrane</location>
        <topology evidence="1">Multi-pass membrane protein</topology>
    </subcellularLocation>
</comment>
<keyword evidence="4" id="KW-1133">Transmembrane helix</keyword>
<proteinExistence type="predicted"/>
<dbReference type="Proteomes" id="UP000620133">
    <property type="component" value="Chromosome"/>
</dbReference>
<dbReference type="InterPro" id="IPR010432">
    <property type="entry name" value="RDD"/>
</dbReference>
<dbReference type="GO" id="GO:0005886">
    <property type="term" value="C:plasma membrane"/>
    <property type="evidence" value="ECO:0007669"/>
    <property type="project" value="UniProtKB-SubCell"/>
</dbReference>
<protein>
    <recommendedName>
        <fullName evidence="6">RDD domain-containing protein</fullName>
    </recommendedName>
</protein>